<dbReference type="Pfam" id="PF12867">
    <property type="entry name" value="DinB_2"/>
    <property type="match status" value="1"/>
</dbReference>
<accession>A0ABW4WY91</accession>
<dbReference type="InterPro" id="IPR017806">
    <property type="entry name" value="EgtB"/>
</dbReference>
<evidence type="ECO:0000259" key="4">
    <source>
        <dbReference type="Pfam" id="PF03781"/>
    </source>
</evidence>
<evidence type="ECO:0000256" key="2">
    <source>
        <dbReference type="ARBA" id="ARBA00023004"/>
    </source>
</evidence>
<dbReference type="Pfam" id="PF03781">
    <property type="entry name" value="FGE-sulfatase"/>
    <property type="match status" value="1"/>
</dbReference>
<dbReference type="InterPro" id="IPR005532">
    <property type="entry name" value="SUMF_dom"/>
</dbReference>
<dbReference type="Gene3D" id="3.90.1580.10">
    <property type="entry name" value="paralog of FGE (formylglycine-generating enzyme)"/>
    <property type="match status" value="2"/>
</dbReference>
<evidence type="ECO:0000259" key="5">
    <source>
        <dbReference type="Pfam" id="PF12867"/>
    </source>
</evidence>
<gene>
    <name evidence="6" type="primary">egtB</name>
    <name evidence="6" type="ORF">ACFSKU_10915</name>
</gene>
<proteinExistence type="predicted"/>
<dbReference type="SUPFAM" id="SSF56436">
    <property type="entry name" value="C-type lectin-like"/>
    <property type="match status" value="1"/>
</dbReference>
<dbReference type="RefSeq" id="WP_229962636.1">
    <property type="nucleotide sequence ID" value="NZ_JAJJWI010000028.1"/>
</dbReference>
<evidence type="ECO:0000313" key="6">
    <source>
        <dbReference type="EMBL" id="MFD2067394.1"/>
    </source>
</evidence>
<keyword evidence="1" id="KW-0560">Oxidoreductase</keyword>
<organism evidence="6 7">
    <name type="scientific">Pontibacter silvestris</name>
    <dbReference type="NCBI Taxonomy" id="2305183"/>
    <lineage>
        <taxon>Bacteria</taxon>
        <taxon>Pseudomonadati</taxon>
        <taxon>Bacteroidota</taxon>
        <taxon>Cytophagia</taxon>
        <taxon>Cytophagales</taxon>
        <taxon>Hymenobacteraceae</taxon>
        <taxon>Pontibacter</taxon>
    </lineage>
</organism>
<evidence type="ECO:0000256" key="3">
    <source>
        <dbReference type="ARBA" id="ARBA00037882"/>
    </source>
</evidence>
<dbReference type="NCBIfam" id="TIGR03440">
    <property type="entry name" value="egtB_TIGR03440"/>
    <property type="match status" value="1"/>
</dbReference>
<keyword evidence="7" id="KW-1185">Reference proteome</keyword>
<feature type="domain" description="DinB-like" evidence="5">
    <location>
        <begin position="10"/>
        <end position="141"/>
    </location>
</feature>
<name>A0ABW4WY91_9BACT</name>
<evidence type="ECO:0000313" key="7">
    <source>
        <dbReference type="Proteomes" id="UP001597369"/>
    </source>
</evidence>
<comment type="pathway">
    <text evidence="3">Amino-acid biosynthesis; ergothioneine biosynthesis.</text>
</comment>
<comment type="caution">
    <text evidence="6">The sequence shown here is derived from an EMBL/GenBank/DDBJ whole genome shotgun (WGS) entry which is preliminary data.</text>
</comment>
<dbReference type="InterPro" id="IPR051043">
    <property type="entry name" value="Sulfatase_Mod_Factor_Kinase"/>
</dbReference>
<dbReference type="EMBL" id="JBHUHV010000034">
    <property type="protein sequence ID" value="MFD2067394.1"/>
    <property type="molecule type" value="Genomic_DNA"/>
</dbReference>
<dbReference type="PANTHER" id="PTHR23150">
    <property type="entry name" value="SULFATASE MODIFYING FACTOR 1, 2"/>
    <property type="match status" value="1"/>
</dbReference>
<sequence>MTELGLAEAYKKVRQASIDICQPLKAEDYVVQPSVDVSPPKWHLGHSTWFFETFILKPHARHYREFHHAYNYVFNSYYETVGARVIRTDRGNLSRPTVEDVYRYRSYVDSAMADFLKDDPEPEVKELLVLGLNHEQQHQELLCTDIKYILGHNPLFPAYGINPTEKVIEKEAAGVVHIPAGIYEIGFNGDGFCFDNELGRHKVYLHEFKISKNLVANREYLEFVEDGGYRDFRYWHAEGWDWVNSKGISAPLYWYNMNGKWMHYTLSGLQEIPPAEPVCHISYYEAAAYAAWKGVRLPTEAEWEIAADHFKWGKRWEWTNSAYLPYPGYKRAAGAVGEYNGKFMVNQMVLRGASVATPAGHSRKSYRNFFHPQHQWQFTGIRLAE</sequence>
<dbReference type="InterPro" id="IPR042095">
    <property type="entry name" value="SUMF_sf"/>
</dbReference>
<dbReference type="PANTHER" id="PTHR23150:SF36">
    <property type="entry name" value="HERCYNINE OXYGENASE"/>
    <property type="match status" value="1"/>
</dbReference>
<dbReference type="Proteomes" id="UP001597369">
    <property type="component" value="Unassembled WGS sequence"/>
</dbReference>
<reference evidence="7" key="1">
    <citation type="journal article" date="2019" name="Int. J. Syst. Evol. Microbiol.">
        <title>The Global Catalogue of Microorganisms (GCM) 10K type strain sequencing project: providing services to taxonomists for standard genome sequencing and annotation.</title>
        <authorList>
            <consortium name="The Broad Institute Genomics Platform"/>
            <consortium name="The Broad Institute Genome Sequencing Center for Infectious Disease"/>
            <person name="Wu L."/>
            <person name="Ma J."/>
        </authorList>
    </citation>
    <scope>NUCLEOTIDE SEQUENCE [LARGE SCALE GENOMIC DNA]</scope>
    <source>
        <strain evidence="7">JCM 16545</strain>
    </source>
</reference>
<keyword evidence="2" id="KW-0408">Iron</keyword>
<dbReference type="InterPro" id="IPR024775">
    <property type="entry name" value="DinB-like"/>
</dbReference>
<protein>
    <submittedName>
        <fullName evidence="6">Ergothioneine biosynthesis protein EgtB</fullName>
    </submittedName>
</protein>
<feature type="domain" description="Sulfatase-modifying factor enzyme-like" evidence="4">
    <location>
        <begin position="172"/>
        <end position="307"/>
    </location>
</feature>
<evidence type="ECO:0000256" key="1">
    <source>
        <dbReference type="ARBA" id="ARBA00023002"/>
    </source>
</evidence>
<dbReference type="InterPro" id="IPR016187">
    <property type="entry name" value="CTDL_fold"/>
</dbReference>